<dbReference type="InterPro" id="IPR009057">
    <property type="entry name" value="Homeodomain-like_sf"/>
</dbReference>
<keyword evidence="2" id="KW-0238">DNA-binding</keyword>
<feature type="domain" description="HTH araC/xylS-type" evidence="4">
    <location>
        <begin position="236"/>
        <end position="333"/>
    </location>
</feature>
<dbReference type="AlphaFoldDB" id="A0A9Q3UM40"/>
<keyword evidence="6" id="KW-1185">Reference proteome</keyword>
<sequence length="338" mass="38081">MSQRSILALMYTVDLLRQRGVDCDAVLARHGLDPARLDPNGEIERDRELAVLTALLPLAGDPAFGFEMGQRFGLAGYGPLTMLLMTSRSAFEGFQLGVRYQALTYLYGELSLVPGEQDTALILKPIALPPTVRRILIDRDMTGTFRLVNDLQTQLGLDLAPREVWLPYPRPRETGFYEAYFRCPVKFDQPWAQASIRNRDLATPLPFHNQAAQDLYRSQCDALLARRSGAAEGLAERVVAYLDLFLGDFPDAARAAATFDLPERSFRRRLGEEGRSYQTLLDEVRLRKARALLADSSLSMERIAGRLGYSEPAAFIRAFRRWTGLTPAKYKKTMQDQE</sequence>
<proteinExistence type="predicted"/>
<dbReference type="Gene3D" id="1.10.10.60">
    <property type="entry name" value="Homeodomain-like"/>
    <property type="match status" value="1"/>
</dbReference>
<dbReference type="GO" id="GO:0005829">
    <property type="term" value="C:cytosol"/>
    <property type="evidence" value="ECO:0007669"/>
    <property type="project" value="TreeGrafter"/>
</dbReference>
<keyword evidence="3" id="KW-0804">Transcription</keyword>
<dbReference type="Pfam" id="PF12625">
    <property type="entry name" value="Arabinose_bd"/>
    <property type="match status" value="1"/>
</dbReference>
<dbReference type="GO" id="GO:0000976">
    <property type="term" value="F:transcription cis-regulatory region binding"/>
    <property type="evidence" value="ECO:0007669"/>
    <property type="project" value="TreeGrafter"/>
</dbReference>
<evidence type="ECO:0000256" key="2">
    <source>
        <dbReference type="ARBA" id="ARBA00023125"/>
    </source>
</evidence>
<dbReference type="PANTHER" id="PTHR47894">
    <property type="entry name" value="HTH-TYPE TRANSCRIPTIONAL REGULATOR GADX"/>
    <property type="match status" value="1"/>
</dbReference>
<evidence type="ECO:0000259" key="4">
    <source>
        <dbReference type="PROSITE" id="PS01124"/>
    </source>
</evidence>
<dbReference type="PROSITE" id="PS01124">
    <property type="entry name" value="HTH_ARAC_FAMILY_2"/>
    <property type="match status" value="1"/>
</dbReference>
<dbReference type="InterPro" id="IPR018060">
    <property type="entry name" value="HTH_AraC"/>
</dbReference>
<evidence type="ECO:0000256" key="1">
    <source>
        <dbReference type="ARBA" id="ARBA00023015"/>
    </source>
</evidence>
<protein>
    <submittedName>
        <fullName evidence="5">AraC family transcriptional regulator</fullName>
    </submittedName>
</protein>
<gene>
    <name evidence="5" type="ORF">LL252_10170</name>
</gene>
<dbReference type="SMART" id="SM00342">
    <property type="entry name" value="HTH_ARAC"/>
    <property type="match status" value="1"/>
</dbReference>
<dbReference type="InterPro" id="IPR032687">
    <property type="entry name" value="AraC-type_N"/>
</dbReference>
<evidence type="ECO:0000313" key="5">
    <source>
        <dbReference type="EMBL" id="MCC4308935.1"/>
    </source>
</evidence>
<keyword evidence="1" id="KW-0805">Transcription regulation</keyword>
<dbReference type="Proteomes" id="UP001108027">
    <property type="component" value="Unassembled WGS sequence"/>
</dbReference>
<name>A0A9Q3UM40_9GAMM</name>
<dbReference type="Pfam" id="PF12833">
    <property type="entry name" value="HTH_18"/>
    <property type="match status" value="1"/>
</dbReference>
<evidence type="ECO:0000313" key="6">
    <source>
        <dbReference type="Proteomes" id="UP001108027"/>
    </source>
</evidence>
<reference evidence="5" key="1">
    <citation type="submission" date="2021-10" db="EMBL/GenBank/DDBJ databases">
        <title>The diversity and Nitrogen Metabolism of Culturable Nitrate-Utilizing Bacteria Within the Oxygen Minimum Zone of the Changjiang (Yangtze River)Estuary.</title>
        <authorList>
            <person name="Zhang D."/>
            <person name="Zheng J."/>
            <person name="Liu S."/>
            <person name="He W."/>
        </authorList>
    </citation>
    <scope>NUCLEOTIDE SEQUENCE</scope>
    <source>
        <strain evidence="5">FXH-223</strain>
    </source>
</reference>
<comment type="caution">
    <text evidence="5">The sequence shown here is derived from an EMBL/GenBank/DDBJ whole genome shotgun (WGS) entry which is preliminary data.</text>
</comment>
<dbReference type="SUPFAM" id="SSF46689">
    <property type="entry name" value="Homeodomain-like"/>
    <property type="match status" value="1"/>
</dbReference>
<dbReference type="PANTHER" id="PTHR47894:SF1">
    <property type="entry name" value="HTH-TYPE TRANSCRIPTIONAL REGULATOR VQSM"/>
    <property type="match status" value="1"/>
</dbReference>
<dbReference type="GO" id="GO:0003700">
    <property type="term" value="F:DNA-binding transcription factor activity"/>
    <property type="evidence" value="ECO:0007669"/>
    <property type="project" value="InterPro"/>
</dbReference>
<accession>A0A9Q3UM40</accession>
<dbReference type="RefSeq" id="WP_228233923.1">
    <property type="nucleotide sequence ID" value="NZ_ARXL01000015.1"/>
</dbReference>
<dbReference type="EMBL" id="JAJGNA010000010">
    <property type="protein sequence ID" value="MCC4308935.1"/>
    <property type="molecule type" value="Genomic_DNA"/>
</dbReference>
<evidence type="ECO:0000256" key="3">
    <source>
        <dbReference type="ARBA" id="ARBA00023163"/>
    </source>
</evidence>
<organism evidence="5 6">
    <name type="scientific">Alloalcanivorax marinus</name>
    <dbReference type="NCBI Taxonomy" id="1177169"/>
    <lineage>
        <taxon>Bacteria</taxon>
        <taxon>Pseudomonadati</taxon>
        <taxon>Pseudomonadota</taxon>
        <taxon>Gammaproteobacteria</taxon>
        <taxon>Oceanospirillales</taxon>
        <taxon>Alcanivoracaceae</taxon>
        <taxon>Alloalcanivorax</taxon>
    </lineage>
</organism>